<name>A0A8H7E716_9EURO</name>
<keyword evidence="2" id="KW-1185">Reference proteome</keyword>
<reference evidence="1" key="1">
    <citation type="submission" date="2020-02" db="EMBL/GenBank/DDBJ databases">
        <authorList>
            <person name="Palmer J.M."/>
        </authorList>
    </citation>
    <scope>NUCLEOTIDE SEQUENCE</scope>
    <source>
        <strain evidence="1">EPUS1.4</strain>
        <tissue evidence="1">Thallus</tissue>
    </source>
</reference>
<organism evidence="1 2">
    <name type="scientific">Endocarpon pusillum</name>
    <dbReference type="NCBI Taxonomy" id="364733"/>
    <lineage>
        <taxon>Eukaryota</taxon>
        <taxon>Fungi</taxon>
        <taxon>Dikarya</taxon>
        <taxon>Ascomycota</taxon>
        <taxon>Pezizomycotina</taxon>
        <taxon>Eurotiomycetes</taxon>
        <taxon>Chaetothyriomycetidae</taxon>
        <taxon>Verrucariales</taxon>
        <taxon>Verrucariaceae</taxon>
        <taxon>Endocarpon</taxon>
    </lineage>
</organism>
<dbReference type="EMBL" id="JAACFV010000010">
    <property type="protein sequence ID" value="KAF7512784.1"/>
    <property type="molecule type" value="Genomic_DNA"/>
</dbReference>
<evidence type="ECO:0000313" key="1">
    <source>
        <dbReference type="EMBL" id="KAF7512784.1"/>
    </source>
</evidence>
<accession>A0A8H7E716</accession>
<protein>
    <submittedName>
        <fullName evidence="1">Uncharacterized protein</fullName>
    </submittedName>
</protein>
<dbReference type="AlphaFoldDB" id="A0A8H7E716"/>
<proteinExistence type="predicted"/>
<comment type="caution">
    <text evidence="1">The sequence shown here is derived from an EMBL/GenBank/DDBJ whole genome shotgun (WGS) entry which is preliminary data.</text>
</comment>
<gene>
    <name evidence="1" type="ORF">GJ744_000351</name>
</gene>
<dbReference type="Proteomes" id="UP000606974">
    <property type="component" value="Unassembled WGS sequence"/>
</dbReference>
<sequence length="141" mass="14218">MLQVKRRNAQDKGVLRDVMLEGQVLVLGLSVMLEDKPYPARAGGELGQGLPVKIQPAPEDVEVDLAEGLADLTGDADADQILEAGHVGAEIGVQVVGGERAPEEGVLGGFEEGGELGEFLDGLGEVGGGDGGGGVAFEGGG</sequence>
<evidence type="ECO:0000313" key="2">
    <source>
        <dbReference type="Proteomes" id="UP000606974"/>
    </source>
</evidence>